<dbReference type="InterPro" id="IPR041219">
    <property type="entry name" value="Phage_lysozyme2"/>
</dbReference>
<comment type="similarity">
    <text evidence="1">Belongs to the peptidase C40 family.</text>
</comment>
<dbReference type="InterPro" id="IPR000064">
    <property type="entry name" value="NLP_P60_dom"/>
</dbReference>
<keyword evidence="4" id="KW-0788">Thiol protease</keyword>
<evidence type="ECO:0000256" key="2">
    <source>
        <dbReference type="ARBA" id="ARBA00022670"/>
    </source>
</evidence>
<evidence type="ECO:0000313" key="8">
    <source>
        <dbReference type="Proteomes" id="UP000249828"/>
    </source>
</evidence>
<dbReference type="InterPro" id="IPR038765">
    <property type="entry name" value="Papain-like_cys_pep_sf"/>
</dbReference>
<evidence type="ECO:0000313" key="7">
    <source>
        <dbReference type="EMBL" id="PZL70134.1"/>
    </source>
</evidence>
<gene>
    <name evidence="7" type="ORF">CI088_15915</name>
</gene>
<evidence type="ECO:0000256" key="4">
    <source>
        <dbReference type="ARBA" id="ARBA00022807"/>
    </source>
</evidence>
<dbReference type="Proteomes" id="UP000249828">
    <property type="component" value="Unassembled WGS sequence"/>
</dbReference>
<dbReference type="GO" id="GO:0008234">
    <property type="term" value="F:cysteine-type peptidase activity"/>
    <property type="evidence" value="ECO:0007669"/>
    <property type="project" value="UniProtKB-KW"/>
</dbReference>
<reference evidence="7 8" key="1">
    <citation type="submission" date="2017-11" db="EMBL/GenBank/DDBJ databases">
        <title>Draft genome sequence of Enterococcus plantarum TRW2 strain isolated from lettuce.</title>
        <authorList>
            <person name="Kim E.B."/>
            <person name="Marco M.L."/>
            <person name="Williams T.R."/>
            <person name="You I.H."/>
        </authorList>
    </citation>
    <scope>NUCLEOTIDE SEQUENCE [LARGE SCALE GENOMIC DNA]</scope>
    <source>
        <strain evidence="7 8">TRW2</strain>
    </source>
</reference>
<dbReference type="AlphaFoldDB" id="A0A2W3Z7T0"/>
<dbReference type="RefSeq" id="WP_111248882.1">
    <property type="nucleotide sequence ID" value="NZ_PIEU01000124.1"/>
</dbReference>
<evidence type="ECO:0000256" key="1">
    <source>
        <dbReference type="ARBA" id="ARBA00007074"/>
    </source>
</evidence>
<dbReference type="Gene3D" id="3.90.1720.10">
    <property type="entry name" value="endopeptidase domain like (from Nostoc punctiforme)"/>
    <property type="match status" value="1"/>
</dbReference>
<evidence type="ECO:0000256" key="3">
    <source>
        <dbReference type="ARBA" id="ARBA00022801"/>
    </source>
</evidence>
<keyword evidence="3" id="KW-0378">Hydrolase</keyword>
<feature type="domain" description="NlpC/P60" evidence="6">
    <location>
        <begin position="2"/>
        <end position="148"/>
    </location>
</feature>
<comment type="caution">
    <text evidence="7">The sequence shown here is derived from an EMBL/GenBank/DDBJ whole genome shotgun (WGS) entry which is preliminary data.</text>
</comment>
<dbReference type="Pfam" id="PF05382">
    <property type="entry name" value="Amidase_5"/>
    <property type="match status" value="1"/>
</dbReference>
<dbReference type="Pfam" id="PF18013">
    <property type="entry name" value="Phage_lysozyme2"/>
    <property type="match status" value="1"/>
</dbReference>
<evidence type="ECO:0000256" key="5">
    <source>
        <dbReference type="SAM" id="MobiDB-lite"/>
    </source>
</evidence>
<protein>
    <recommendedName>
        <fullName evidence="6">NlpC/P60 domain-containing protein</fullName>
    </recommendedName>
</protein>
<dbReference type="GO" id="GO:0006508">
    <property type="term" value="P:proteolysis"/>
    <property type="evidence" value="ECO:0007669"/>
    <property type="project" value="UniProtKB-KW"/>
</dbReference>
<accession>A0A2W3Z7T0</accession>
<feature type="compositionally biased region" description="Polar residues" evidence="5">
    <location>
        <begin position="137"/>
        <end position="152"/>
    </location>
</feature>
<sequence length="890" mass="100033">MSINMDTAIANMRALKNNGTTYSMNGSRTGADGTADCSGAIYASLNKSGASLNIGNTDSMFNDLPSIGFSKINGPYTYGDIFIFGIQGQSSGAAGHTGIFLDANTIIHCNYGANGVSIDNFNSVLSTAGNPPHTVFRSPNANGDKQQATGDATTKKNTAENMDNSGEIEEYSYIGNKLCIKGWHFASNKPNPQQNNTSSGTSGGNKGETYPVNWGDINSRAQFFIYVCLDLGIAKNTALALCANAYAEATLDPMAKQTYDASTGSQGHGYFQWSYPSNWGDVPNHMQRTYADAKYQINFAKSVKGQWINAGWGTWEEFWSGSQSPEYLTNAWVASWERPAIIGNRWDAFIRSVNVGGLDFSTSKSRMNVSRASTVNQGQVEKMQIFDATNDKLLSSVQLDIKKRADIKKANPDVENVEWSGIDFCMKFENTNPFYVKFIRVLSDGSTKTLDLQVIFFPHSSSRKDIGHDYSKECVFKIIITDKKGKEQYVDDMIEGISWSNEPMEIPSCTIKLPIYEAEKFDGNIDVKIIVFDKMFDGIVKAITLDKDAETAEIQLDHKIVEWDERQIPENYTVKNRNFPDVFSQSPFLYSTQWYINSDEAAMKANINYAFSRQGHLEALTKACELTDNIWWRVGFRYNRYLEIGAFGNKKDYLLSESGETERHIRIMSDISIEKQFDHVFNSVTVYGEKSDSSQASLTLRDVYLEQQQTGKAPIKGFPVVILNPTVNNEQKNYYTNITRIASNNSLEYSILDEFSINLEQGKIIEETKSFNDVAPFEQNGEAISNEERSRQSRIAYNAAVKLLKHQGRRREVITLKVGYLPSDINVLDKVYFDYSNELMMFDGCSRYCKKIYEQSADFYITKIETTFDTNMNETNVLTICKELFKDDTN</sequence>
<dbReference type="InterPro" id="IPR008044">
    <property type="entry name" value="Phage_lysin"/>
</dbReference>
<name>A0A2W3Z7T0_9ENTE</name>
<keyword evidence="8" id="KW-1185">Reference proteome</keyword>
<proteinExistence type="inferred from homology"/>
<organism evidence="7 8">
    <name type="scientific">Enterococcus plantarum</name>
    <dbReference type="NCBI Taxonomy" id="1077675"/>
    <lineage>
        <taxon>Bacteria</taxon>
        <taxon>Bacillati</taxon>
        <taxon>Bacillota</taxon>
        <taxon>Bacilli</taxon>
        <taxon>Lactobacillales</taxon>
        <taxon>Enterococcaceae</taxon>
        <taxon>Enterococcus</taxon>
    </lineage>
</organism>
<keyword evidence="2" id="KW-0645">Protease</keyword>
<feature type="region of interest" description="Disordered" evidence="5">
    <location>
        <begin position="132"/>
        <end position="163"/>
    </location>
</feature>
<evidence type="ECO:0000259" key="6">
    <source>
        <dbReference type="PROSITE" id="PS51935"/>
    </source>
</evidence>
<dbReference type="EMBL" id="PIEU01000124">
    <property type="protein sequence ID" value="PZL70134.1"/>
    <property type="molecule type" value="Genomic_DNA"/>
</dbReference>
<dbReference type="PROSITE" id="PS51935">
    <property type="entry name" value="NLPC_P60"/>
    <property type="match status" value="1"/>
</dbReference>
<dbReference type="Gene3D" id="1.10.530.10">
    <property type="match status" value="1"/>
</dbReference>
<dbReference type="SUPFAM" id="SSF54001">
    <property type="entry name" value="Cysteine proteinases"/>
    <property type="match status" value="1"/>
</dbReference>